<dbReference type="EMBL" id="RCHT01000033">
    <property type="protein sequence ID" value="RLL08381.1"/>
    <property type="molecule type" value="Genomic_DNA"/>
</dbReference>
<organism evidence="3 4">
    <name type="scientific">Anaerotruncus massiliensis</name>
    <name type="common">ex Liu et al. 2021</name>
    <dbReference type="NCBI Taxonomy" id="2321404"/>
    <lineage>
        <taxon>Bacteria</taxon>
        <taxon>Bacillati</taxon>
        <taxon>Bacillota</taxon>
        <taxon>Clostridia</taxon>
        <taxon>Eubacteriales</taxon>
        <taxon>Oscillospiraceae</taxon>
        <taxon>Anaerotruncus</taxon>
    </lineage>
</organism>
<keyword evidence="2" id="KW-0732">Signal</keyword>
<dbReference type="PROSITE" id="PS51257">
    <property type="entry name" value="PROKAR_LIPOPROTEIN"/>
    <property type="match status" value="1"/>
</dbReference>
<sequence length="152" mass="15656">MKRFFATALSLALAASLLAGCSSNLPKGYSPFGPQASSEGGAQQPQENPAPENPVQVPAGAELSTGLAVINSVGSSKDAGEEDGLAQADSNVVAVLVDADGRIVDCKIDGVQAKIPFSKEGKLLVGTDTMFRTKQELKEDYGMKKASGIGKE</sequence>
<accession>A0A498CK87</accession>
<feature type="signal peptide" evidence="2">
    <location>
        <begin position="1"/>
        <end position="19"/>
    </location>
</feature>
<evidence type="ECO:0000256" key="2">
    <source>
        <dbReference type="SAM" id="SignalP"/>
    </source>
</evidence>
<feature type="compositionally biased region" description="Low complexity" evidence="1">
    <location>
        <begin position="40"/>
        <end position="54"/>
    </location>
</feature>
<feature type="region of interest" description="Disordered" evidence="1">
    <location>
        <begin position="29"/>
        <end position="58"/>
    </location>
</feature>
<evidence type="ECO:0000256" key="1">
    <source>
        <dbReference type="SAM" id="MobiDB-lite"/>
    </source>
</evidence>
<protein>
    <submittedName>
        <fullName evidence="3">Uncharacterized protein</fullName>
    </submittedName>
</protein>
<dbReference type="Proteomes" id="UP000276301">
    <property type="component" value="Unassembled WGS sequence"/>
</dbReference>
<proteinExistence type="predicted"/>
<feature type="chain" id="PRO_5039347906" evidence="2">
    <location>
        <begin position="20"/>
        <end position="152"/>
    </location>
</feature>
<evidence type="ECO:0000313" key="4">
    <source>
        <dbReference type="Proteomes" id="UP000276301"/>
    </source>
</evidence>
<feature type="non-terminal residue" evidence="3">
    <location>
        <position position="152"/>
    </location>
</feature>
<evidence type="ECO:0000313" key="3">
    <source>
        <dbReference type="EMBL" id="RLL08381.1"/>
    </source>
</evidence>
<gene>
    <name evidence="3" type="ORF">D4A47_12115</name>
</gene>
<dbReference type="Gene3D" id="3.90.1010.20">
    <property type="match status" value="1"/>
</dbReference>
<keyword evidence="4" id="KW-1185">Reference proteome</keyword>
<comment type="caution">
    <text evidence="3">The sequence shown here is derived from an EMBL/GenBank/DDBJ whole genome shotgun (WGS) entry which is preliminary data.</text>
</comment>
<name>A0A498CK87_9FIRM</name>
<dbReference type="AlphaFoldDB" id="A0A498CK87"/>
<reference evidence="3 4" key="1">
    <citation type="submission" date="2018-10" db="EMBL/GenBank/DDBJ databases">
        <title>Anaerotruncus faecis sp. nov., isolated from human feces.</title>
        <authorList>
            <person name="Wang Y.-J."/>
        </authorList>
    </citation>
    <scope>NUCLEOTIDE SEQUENCE [LARGE SCALE GENOMIC DNA]</scope>
    <source>
        <strain evidence="3 4">22A2-44</strain>
    </source>
</reference>